<reference evidence="2 3" key="1">
    <citation type="journal article" date="2013" name="Mar. Genomics">
        <title>Expression of sulfatases in Rhodopirellula baltica and the diversity of sulfatases in the genus Rhodopirellula.</title>
        <authorList>
            <person name="Wegner C.E."/>
            <person name="Richter-Heitmann T."/>
            <person name="Klindworth A."/>
            <person name="Klockow C."/>
            <person name="Richter M."/>
            <person name="Achstetter T."/>
            <person name="Glockner F.O."/>
            <person name="Harder J."/>
        </authorList>
    </citation>
    <scope>NUCLEOTIDE SEQUENCE [LARGE SCALE GENOMIC DNA]</scope>
    <source>
        <strain evidence="2 3">SM41</strain>
    </source>
</reference>
<name>M5TS13_9BACT</name>
<dbReference type="GO" id="GO:0009116">
    <property type="term" value="P:nucleoside metabolic process"/>
    <property type="evidence" value="ECO:0007669"/>
    <property type="project" value="InterPro"/>
</dbReference>
<evidence type="ECO:0000313" key="3">
    <source>
        <dbReference type="Proteomes" id="UP000011885"/>
    </source>
</evidence>
<keyword evidence="3" id="KW-1185">Reference proteome</keyword>
<protein>
    <submittedName>
        <fullName evidence="2">Nucleoside phosphorylase</fullName>
    </submittedName>
</protein>
<dbReference type="Gene3D" id="3.40.50.1580">
    <property type="entry name" value="Nucleoside phosphorylase domain"/>
    <property type="match status" value="1"/>
</dbReference>
<dbReference type="GO" id="GO:0005829">
    <property type="term" value="C:cytosol"/>
    <property type="evidence" value="ECO:0007669"/>
    <property type="project" value="TreeGrafter"/>
</dbReference>
<dbReference type="PANTHER" id="PTHR46832:SF2">
    <property type="entry name" value="FUTALOSINE HYDROLASE"/>
    <property type="match status" value="1"/>
</dbReference>
<comment type="caution">
    <text evidence="2">The sequence shown here is derived from an EMBL/GenBank/DDBJ whole genome shotgun (WGS) entry which is preliminary data.</text>
</comment>
<gene>
    <name evidence="2" type="ORF">RSSM_06610</name>
</gene>
<dbReference type="GO" id="GO:0008930">
    <property type="term" value="F:methylthioadenosine nucleosidase activity"/>
    <property type="evidence" value="ECO:0007669"/>
    <property type="project" value="TreeGrafter"/>
</dbReference>
<dbReference type="PANTHER" id="PTHR46832">
    <property type="entry name" value="5'-METHYLTHIOADENOSINE/S-ADENOSYLHOMOCYSTEINE NUCLEOSIDASE"/>
    <property type="match status" value="1"/>
</dbReference>
<sequence>METLLLVPTAMERDRVKSGLKARGAWREGSGQTKMELCGFGIAAAAAVSSQLIATHRPSRVVLAGIAGAFEPSAVEASAVEASAVEASAVELGAVEPSALGELGTDDATDGLSCCVGGAYWFGDVLCDGIGVGEGSDHVSAGELGWLHLVPENGGSVIGDRIKLELPTGVDGRHGRRCLVTGCAASADQKMASVRVQRAQRILRHSKPSQNSVAVAEDMEGFGVALACSIATVPLSIVRGISNIAGDRNHASWRIDEAIDSVVTELAVLLETV</sequence>
<feature type="domain" description="Nucleoside phosphorylase" evidence="1">
    <location>
        <begin position="179"/>
        <end position="271"/>
    </location>
</feature>
<dbReference type="SUPFAM" id="SSF53167">
    <property type="entry name" value="Purine and uridine phosphorylases"/>
    <property type="match status" value="1"/>
</dbReference>
<dbReference type="Proteomes" id="UP000011885">
    <property type="component" value="Unassembled WGS sequence"/>
</dbReference>
<dbReference type="InterPro" id="IPR000845">
    <property type="entry name" value="Nucleoside_phosphorylase_d"/>
</dbReference>
<dbReference type="GO" id="GO:0008782">
    <property type="term" value="F:adenosylhomocysteine nucleosidase activity"/>
    <property type="evidence" value="ECO:0007669"/>
    <property type="project" value="TreeGrafter"/>
</dbReference>
<dbReference type="EMBL" id="ANOH01000462">
    <property type="protein sequence ID" value="EMI51977.1"/>
    <property type="molecule type" value="Genomic_DNA"/>
</dbReference>
<dbReference type="RefSeq" id="WP_008688864.1">
    <property type="nucleotide sequence ID" value="NZ_ANOH01000462.1"/>
</dbReference>
<evidence type="ECO:0000313" key="2">
    <source>
        <dbReference type="EMBL" id="EMI51977.1"/>
    </source>
</evidence>
<dbReference type="OrthoDB" id="9788270at2"/>
<dbReference type="AlphaFoldDB" id="M5TS13"/>
<dbReference type="PATRIC" id="fig|1263870.3.peg.7015"/>
<accession>M5TS13</accession>
<dbReference type="GO" id="GO:0019284">
    <property type="term" value="P:L-methionine salvage from S-adenosylmethionine"/>
    <property type="evidence" value="ECO:0007669"/>
    <property type="project" value="TreeGrafter"/>
</dbReference>
<organism evidence="2 3">
    <name type="scientific">Rhodopirellula sallentina SM41</name>
    <dbReference type="NCBI Taxonomy" id="1263870"/>
    <lineage>
        <taxon>Bacteria</taxon>
        <taxon>Pseudomonadati</taxon>
        <taxon>Planctomycetota</taxon>
        <taxon>Planctomycetia</taxon>
        <taxon>Pirellulales</taxon>
        <taxon>Pirellulaceae</taxon>
        <taxon>Rhodopirellula</taxon>
    </lineage>
</organism>
<proteinExistence type="predicted"/>
<evidence type="ECO:0000259" key="1">
    <source>
        <dbReference type="Pfam" id="PF01048"/>
    </source>
</evidence>
<dbReference type="Pfam" id="PF01048">
    <property type="entry name" value="PNP_UDP_1"/>
    <property type="match status" value="1"/>
</dbReference>
<dbReference type="InterPro" id="IPR035994">
    <property type="entry name" value="Nucleoside_phosphorylase_sf"/>
</dbReference>